<dbReference type="Proteomes" id="UP000442707">
    <property type="component" value="Unassembled WGS sequence"/>
</dbReference>
<organism evidence="2 3">
    <name type="scientific">Streptomyces luteolifulvus</name>
    <dbReference type="NCBI Taxonomy" id="2615112"/>
    <lineage>
        <taxon>Bacteria</taxon>
        <taxon>Bacillati</taxon>
        <taxon>Actinomycetota</taxon>
        <taxon>Actinomycetes</taxon>
        <taxon>Kitasatosporales</taxon>
        <taxon>Streptomycetaceae</taxon>
        <taxon>Streptomyces</taxon>
    </lineage>
</organism>
<reference evidence="2 3" key="1">
    <citation type="submission" date="2019-09" db="EMBL/GenBank/DDBJ databases">
        <title>Screening of Novel Bioactive Compounds from Soil-Associated.</title>
        <authorList>
            <person name="Zhao S."/>
        </authorList>
    </citation>
    <scope>NUCLEOTIDE SEQUENCE [LARGE SCALE GENOMIC DNA]</scope>
    <source>
        <strain evidence="2 3">HIT-DPA4</strain>
    </source>
</reference>
<feature type="compositionally biased region" description="Acidic residues" evidence="1">
    <location>
        <begin position="79"/>
        <end position="91"/>
    </location>
</feature>
<protein>
    <submittedName>
        <fullName evidence="2">Uncharacterized protein</fullName>
    </submittedName>
</protein>
<proteinExistence type="predicted"/>
<dbReference type="EMBL" id="VZRB01000049">
    <property type="protein sequence ID" value="KAB1139950.1"/>
    <property type="molecule type" value="Genomic_DNA"/>
</dbReference>
<comment type="caution">
    <text evidence="2">The sequence shown here is derived from an EMBL/GenBank/DDBJ whole genome shotgun (WGS) entry which is preliminary data.</text>
</comment>
<dbReference type="RefSeq" id="WP_150957828.1">
    <property type="nucleotide sequence ID" value="NZ_VZRB01000049.1"/>
</dbReference>
<evidence type="ECO:0000256" key="1">
    <source>
        <dbReference type="SAM" id="MobiDB-lite"/>
    </source>
</evidence>
<feature type="region of interest" description="Disordered" evidence="1">
    <location>
        <begin position="1"/>
        <end position="120"/>
    </location>
</feature>
<gene>
    <name evidence="2" type="ORF">F7R91_37815</name>
</gene>
<name>A0A6H9UPS7_9ACTN</name>
<evidence type="ECO:0000313" key="2">
    <source>
        <dbReference type="EMBL" id="KAB1139950.1"/>
    </source>
</evidence>
<sequence length="334" mass="35196">MLVALIGCSSTDDKGEPGGGARSTQDGTRGGPSSGGGGSHGQGREDDASGGDWRGGSGEDGRDWQPTAGGDDHGGSDWTGDEDGGNDDNDNESSGSSDRDKQEDIAWLPWGPKSPTTQTTTDARHAYDLLQAGRCQEAMDLVHSWGSDRLSWRVIEGLAGACLATQGRQDGWDIAVAADEKLSRAGYQPDPGWCKEGDAYATLKRLTAFHRDHPKGRVRLVDNAPGVMACDSGVTGVSFYGGGEQVGPGDQVTVDGTWPSKPTAVVLSWSGGRSKTVKGAWSEGSACCEKAQLYFTFPDDLDGRPYSVILEVVGKDFRLGHQQPLVINWPSPAP</sequence>
<dbReference type="AlphaFoldDB" id="A0A6H9UPS7"/>
<accession>A0A6H9UPS7</accession>
<evidence type="ECO:0000313" key="3">
    <source>
        <dbReference type="Proteomes" id="UP000442707"/>
    </source>
</evidence>
<keyword evidence="3" id="KW-1185">Reference proteome</keyword>
<feature type="compositionally biased region" description="Gly residues" evidence="1">
    <location>
        <begin position="28"/>
        <end position="41"/>
    </location>
</feature>